<dbReference type="PANTHER" id="PTHR43812">
    <property type="entry name" value="BLR2425 PROTEIN"/>
    <property type="match status" value="1"/>
</dbReference>
<dbReference type="Proteomes" id="UP000199377">
    <property type="component" value="Unassembled WGS sequence"/>
</dbReference>
<dbReference type="EMBL" id="FOQH01000004">
    <property type="protein sequence ID" value="SFI05444.1"/>
    <property type="molecule type" value="Genomic_DNA"/>
</dbReference>
<evidence type="ECO:0000313" key="3">
    <source>
        <dbReference type="Proteomes" id="UP000199377"/>
    </source>
</evidence>
<dbReference type="SUPFAM" id="SSF50475">
    <property type="entry name" value="FMN-binding split barrel"/>
    <property type="match status" value="1"/>
</dbReference>
<dbReference type="RefSeq" id="WP_092859341.1">
    <property type="nucleotide sequence ID" value="NZ_FOQH01000004.1"/>
</dbReference>
<dbReference type="PANTHER" id="PTHR43812:SF2">
    <property type="entry name" value="FLAVIN REDUCTASE LIKE DOMAIN-CONTAINING PROTEIN"/>
    <property type="match status" value="1"/>
</dbReference>
<dbReference type="Pfam" id="PF01613">
    <property type="entry name" value="Flavin_Reduct"/>
    <property type="match status" value="1"/>
</dbReference>
<evidence type="ECO:0000313" key="2">
    <source>
        <dbReference type="EMBL" id="SFI05444.1"/>
    </source>
</evidence>
<dbReference type="GO" id="GO:0010181">
    <property type="term" value="F:FMN binding"/>
    <property type="evidence" value="ECO:0007669"/>
    <property type="project" value="InterPro"/>
</dbReference>
<proteinExistence type="predicted"/>
<dbReference type="SMART" id="SM00903">
    <property type="entry name" value="Flavin_Reduct"/>
    <property type="match status" value="1"/>
</dbReference>
<dbReference type="STRING" id="1114924.SAMN05216258_10426"/>
<feature type="domain" description="Flavin reductase like" evidence="1">
    <location>
        <begin position="18"/>
        <end position="178"/>
    </location>
</feature>
<accession>A0A1I3F2J0</accession>
<dbReference type="OrthoDB" id="9783347at2"/>
<gene>
    <name evidence="2" type="ORF">SAMN05216258_10426</name>
</gene>
<dbReference type="InterPro" id="IPR012349">
    <property type="entry name" value="Split_barrel_FMN-bd"/>
</dbReference>
<organism evidence="2 3">
    <name type="scientific">Albimonas pacifica</name>
    <dbReference type="NCBI Taxonomy" id="1114924"/>
    <lineage>
        <taxon>Bacteria</taxon>
        <taxon>Pseudomonadati</taxon>
        <taxon>Pseudomonadota</taxon>
        <taxon>Alphaproteobacteria</taxon>
        <taxon>Rhodobacterales</taxon>
        <taxon>Paracoccaceae</taxon>
        <taxon>Albimonas</taxon>
    </lineage>
</organism>
<dbReference type="InterPro" id="IPR002563">
    <property type="entry name" value="Flavin_Rdtase-like_dom"/>
</dbReference>
<dbReference type="Gene3D" id="2.30.110.10">
    <property type="entry name" value="Electron Transport, Fmn-binding Protein, Chain A"/>
    <property type="match status" value="1"/>
</dbReference>
<protein>
    <submittedName>
        <fullName evidence="2">NADH-FMN oxidoreductase RutF, flavin reductase (DIM6/NTAB) family</fullName>
    </submittedName>
</protein>
<reference evidence="2 3" key="1">
    <citation type="submission" date="2016-10" db="EMBL/GenBank/DDBJ databases">
        <authorList>
            <person name="de Groot N.N."/>
        </authorList>
    </citation>
    <scope>NUCLEOTIDE SEQUENCE [LARGE SCALE GENOMIC DNA]</scope>
    <source>
        <strain evidence="2 3">CGMCC 1.11030</strain>
    </source>
</reference>
<evidence type="ECO:0000259" key="1">
    <source>
        <dbReference type="SMART" id="SM00903"/>
    </source>
</evidence>
<sequence>MQYRIRDGHPLPHNPFKAIVAPRPIGWISSVDKAGRVNLAPYSFFNGVADDPPMVMFSINDRKVGRRDETKDSLVNVRETGEFVANVVGWELRDAMNLTSGAYAPGEDELAMAGLTAAPSLEVAPPRIAEAPASMECRLVQEIVLPHGDRSMENVMVIGEVVAVHIRDAFLTDGIFDLTKVQPVARCGYKDYAVVRELFSMTRPGGGDAGNMKP</sequence>
<dbReference type="GO" id="GO:0016646">
    <property type="term" value="F:oxidoreductase activity, acting on the CH-NH group of donors, NAD or NADP as acceptor"/>
    <property type="evidence" value="ECO:0007669"/>
    <property type="project" value="UniProtKB-ARBA"/>
</dbReference>
<dbReference type="AlphaFoldDB" id="A0A1I3F2J0"/>
<name>A0A1I3F2J0_9RHOB</name>
<keyword evidence="3" id="KW-1185">Reference proteome</keyword>